<feature type="domain" description="PL28 ulvan lyase" evidence="5">
    <location>
        <begin position="26"/>
        <end position="284"/>
    </location>
</feature>
<feature type="region of interest" description="Disordered" evidence="2">
    <location>
        <begin position="26"/>
        <end position="55"/>
    </location>
</feature>
<evidence type="ECO:0000313" key="7">
    <source>
        <dbReference type="EMBL" id="MFD2727621.1"/>
    </source>
</evidence>
<gene>
    <name evidence="7" type="ORF">ACFSR8_15460</name>
</gene>
<evidence type="ECO:0000256" key="3">
    <source>
        <dbReference type="SAM" id="SignalP"/>
    </source>
</evidence>
<evidence type="ECO:0000259" key="6">
    <source>
        <dbReference type="Pfam" id="PF24208"/>
    </source>
</evidence>
<dbReference type="RefSeq" id="WP_380293660.1">
    <property type="nucleotide sequence ID" value="NZ_JBHULY010000039.1"/>
</dbReference>
<dbReference type="Pfam" id="PF18962">
    <property type="entry name" value="Por_Secre_tail"/>
    <property type="match status" value="1"/>
</dbReference>
<comment type="caution">
    <text evidence="7">The sequence shown here is derived from an EMBL/GenBank/DDBJ whole genome shotgun (WGS) entry which is preliminary data.</text>
</comment>
<dbReference type="InterPro" id="IPR035992">
    <property type="entry name" value="Ricin_B-like_lectins"/>
</dbReference>
<dbReference type="InterPro" id="IPR057036">
    <property type="entry name" value="Beta-tre_PLH30"/>
</dbReference>
<evidence type="ECO:0000256" key="1">
    <source>
        <dbReference type="ARBA" id="ARBA00022729"/>
    </source>
</evidence>
<evidence type="ECO:0000256" key="2">
    <source>
        <dbReference type="SAM" id="MobiDB-lite"/>
    </source>
</evidence>
<dbReference type="Gene3D" id="2.80.10.50">
    <property type="match status" value="1"/>
</dbReference>
<dbReference type="SUPFAM" id="SSF50370">
    <property type="entry name" value="Ricin B-like lectins"/>
    <property type="match status" value="1"/>
</dbReference>
<dbReference type="Pfam" id="PF22826">
    <property type="entry name" value="PL28"/>
    <property type="match status" value="1"/>
</dbReference>
<protein>
    <submittedName>
        <fullName evidence="7">T9SS type A sorting domain-containing protein</fullName>
    </submittedName>
</protein>
<evidence type="ECO:0000259" key="4">
    <source>
        <dbReference type="Pfam" id="PF18962"/>
    </source>
</evidence>
<feature type="signal peptide" evidence="3">
    <location>
        <begin position="1"/>
        <end position="23"/>
    </location>
</feature>
<feature type="chain" id="PRO_5046715887" evidence="3">
    <location>
        <begin position="24"/>
        <end position="524"/>
    </location>
</feature>
<evidence type="ECO:0000313" key="8">
    <source>
        <dbReference type="Proteomes" id="UP001597476"/>
    </source>
</evidence>
<evidence type="ECO:0000259" key="5">
    <source>
        <dbReference type="Pfam" id="PF22826"/>
    </source>
</evidence>
<feature type="domain" description="Endo-acting ulvan lyase beta-trefoil" evidence="6">
    <location>
        <begin position="303"/>
        <end position="429"/>
    </location>
</feature>
<proteinExistence type="predicted"/>
<dbReference type="NCBIfam" id="TIGR04183">
    <property type="entry name" value="Por_Secre_tail"/>
    <property type="match status" value="1"/>
</dbReference>
<accession>A0ABW5TEU0</accession>
<dbReference type="EMBL" id="JBHULY010000039">
    <property type="protein sequence ID" value="MFD2727621.1"/>
    <property type="molecule type" value="Genomic_DNA"/>
</dbReference>
<dbReference type="Pfam" id="PF24208">
    <property type="entry name" value="Beta-tre_PLH30"/>
    <property type="match status" value="1"/>
</dbReference>
<dbReference type="InterPro" id="IPR026444">
    <property type="entry name" value="Secre_tail"/>
</dbReference>
<sequence>MKKNILKPILFLCFVLFAISVNAQTAPDEDTNPDLSCPASNEFRNETRTSSDLPNPVNVGTIDDRSCYADYSESNVYDTSWGVYNITQGSNHFPESLQPRIERSLPRSQTTGVGSYARFTGTVRILEVGDVFGGGALSQDGSYFMQAKGKHTGGGGSPDPAICLYLALPIYGSGVNSNVQVSFDIYREQINERGGVGPGRDYVYLTNIQKNVPTDIELEVGFRQDPNNPSKRIHYADAVIGGQVFNWNIPEPERGLQSGIRYGAYRVKGGRAQIRWANTTYEMEEVEGEPIENDDPDLTEGVYSLENVATGQFLTDAGVEATPVTMSDTDEAQSAHWTFVNTGPFFNIDSEILGILRAPGSGGPGGPYVILSTEWPSPDSTSDKIWIIHYNNSDDTFRFESGSGRFLYHDTNGNVIHSFASESDSRSKWKANLKSESLSISNQKNQHASIKIYPNPVQDKFTINFQNINVTKVTIYNILGKVVYEKLTNSYGKLEVKENFESGVYLVKGFTGDNRMFHSKLIVK</sequence>
<dbReference type="InterPro" id="IPR054591">
    <property type="entry name" value="PL28"/>
</dbReference>
<reference evidence="8" key="1">
    <citation type="journal article" date="2019" name="Int. J. Syst. Evol. Microbiol.">
        <title>The Global Catalogue of Microorganisms (GCM) 10K type strain sequencing project: providing services to taxonomists for standard genome sequencing and annotation.</title>
        <authorList>
            <consortium name="The Broad Institute Genomics Platform"/>
            <consortium name="The Broad Institute Genome Sequencing Center for Infectious Disease"/>
            <person name="Wu L."/>
            <person name="Ma J."/>
        </authorList>
    </citation>
    <scope>NUCLEOTIDE SEQUENCE [LARGE SCALE GENOMIC DNA]</scope>
    <source>
        <strain evidence="8">KCTC 42398</strain>
    </source>
</reference>
<dbReference type="Proteomes" id="UP001597476">
    <property type="component" value="Unassembled WGS sequence"/>
</dbReference>
<organism evidence="7 8">
    <name type="scientific">Hyunsoonleella rubra</name>
    <dbReference type="NCBI Taxonomy" id="1737062"/>
    <lineage>
        <taxon>Bacteria</taxon>
        <taxon>Pseudomonadati</taxon>
        <taxon>Bacteroidota</taxon>
        <taxon>Flavobacteriia</taxon>
        <taxon>Flavobacteriales</taxon>
        <taxon>Flavobacteriaceae</taxon>
    </lineage>
</organism>
<keyword evidence="1 3" id="KW-0732">Signal</keyword>
<feature type="domain" description="Secretion system C-terminal sorting" evidence="4">
    <location>
        <begin position="452"/>
        <end position="523"/>
    </location>
</feature>
<name>A0ABW5TEU0_9FLAO</name>
<keyword evidence="8" id="KW-1185">Reference proteome</keyword>